<evidence type="ECO:0000313" key="2">
    <source>
        <dbReference type="Proteomes" id="UP001360560"/>
    </source>
</evidence>
<protein>
    <submittedName>
        <fullName evidence="1">Nop8 protein</fullName>
    </submittedName>
</protein>
<comment type="caution">
    <text evidence="1">The sequence shown here is derived from an EMBL/GenBank/DDBJ whole genome shotgun (WGS) entry which is preliminary data.</text>
</comment>
<dbReference type="AlphaFoldDB" id="A0AAV5QUS5"/>
<evidence type="ECO:0000313" key="1">
    <source>
        <dbReference type="EMBL" id="GMM38281.1"/>
    </source>
</evidence>
<dbReference type="RefSeq" id="XP_064855277.1">
    <property type="nucleotide sequence ID" value="XM_064999205.1"/>
</dbReference>
<organism evidence="1 2">
    <name type="scientific">Saccharomycopsis crataegensis</name>
    <dbReference type="NCBI Taxonomy" id="43959"/>
    <lineage>
        <taxon>Eukaryota</taxon>
        <taxon>Fungi</taxon>
        <taxon>Dikarya</taxon>
        <taxon>Ascomycota</taxon>
        <taxon>Saccharomycotina</taxon>
        <taxon>Saccharomycetes</taxon>
        <taxon>Saccharomycopsidaceae</taxon>
        <taxon>Saccharomycopsis</taxon>
    </lineage>
</organism>
<dbReference type="GeneID" id="90076270"/>
<reference evidence="1 2" key="1">
    <citation type="journal article" date="2023" name="Elife">
        <title>Identification of key yeast species and microbe-microbe interactions impacting larval growth of Drosophila in the wild.</title>
        <authorList>
            <person name="Mure A."/>
            <person name="Sugiura Y."/>
            <person name="Maeda R."/>
            <person name="Honda K."/>
            <person name="Sakurai N."/>
            <person name="Takahashi Y."/>
            <person name="Watada M."/>
            <person name="Katoh T."/>
            <person name="Gotoh A."/>
            <person name="Gotoh Y."/>
            <person name="Taniguchi I."/>
            <person name="Nakamura K."/>
            <person name="Hayashi T."/>
            <person name="Katayama T."/>
            <person name="Uemura T."/>
            <person name="Hattori Y."/>
        </authorList>
    </citation>
    <scope>NUCLEOTIDE SEQUENCE [LARGE SCALE GENOMIC DNA]</scope>
    <source>
        <strain evidence="1 2">SC-9</strain>
    </source>
</reference>
<keyword evidence="2" id="KW-1185">Reference proteome</keyword>
<dbReference type="Proteomes" id="UP001360560">
    <property type="component" value="Unassembled WGS sequence"/>
</dbReference>
<accession>A0AAV5QUS5</accession>
<name>A0AAV5QUS5_9ASCO</name>
<proteinExistence type="predicted"/>
<sequence>MAGEDEAETIRLYIGNISKQLSDNLTPLVDRLERFGKLNSEIELKCKETFQDVNYFGFVQINISPNQFKKLSAAFHKVKFMNSMLVIQKAKPSFNETHAQQLDSIIKEESKAEKEHNISEAKSAILKSHIQQGQLDKTKRLRDYFLVEQGAIRKTPRVKNNSRRKLNISDITYRVKFKIYDNETKKWVHVKKIIKANHKQKLWGYDKNKHRVDLVYKYQNGVWKDGNNHIVERLAKKRNIGDLEKTVDDAALLVDSQHTKQEIKKTKSVLDDFLSSYNFEKPIDFNYDDDRKEKLASNREKVDYEADTRHMVHDFEDEDEDDEEFNFKFNRDMDNEIVTNATETLKSVFNPEDDKDEETRDEESAGGFAFNLADSDIEDIEPVEEEIAPRASIVADVEEQETEVEPQIKLKALFFPHFDSPFLVAQTQLNKLISYNPMNNSNYESIVNWKKDFNDNRVELMKGFKRRKRDVIRHNTKR</sequence>
<gene>
    <name evidence="1" type="ORF">DASC09_056200</name>
</gene>
<dbReference type="EMBL" id="BTFZ01000019">
    <property type="protein sequence ID" value="GMM38281.1"/>
    <property type="molecule type" value="Genomic_DNA"/>
</dbReference>